<dbReference type="Gene3D" id="1.10.540.10">
    <property type="entry name" value="Acyl-CoA dehydrogenase/oxidase, N-terminal domain"/>
    <property type="match status" value="1"/>
</dbReference>
<keyword evidence="5 8" id="KW-0560">Oxidoreductase</keyword>
<organism evidence="8 9">
    <name type="scientific">Rhodococcus gannanensis</name>
    <dbReference type="NCBI Taxonomy" id="1960308"/>
    <lineage>
        <taxon>Bacteria</taxon>
        <taxon>Bacillati</taxon>
        <taxon>Actinomycetota</taxon>
        <taxon>Actinomycetes</taxon>
        <taxon>Mycobacteriales</taxon>
        <taxon>Nocardiaceae</taxon>
        <taxon>Rhodococcus</taxon>
    </lineage>
</organism>
<dbReference type="InterPro" id="IPR013786">
    <property type="entry name" value="AcylCoA_DH/ox_N"/>
</dbReference>
<dbReference type="InterPro" id="IPR037069">
    <property type="entry name" value="AcylCoA_DH/ox_N_sf"/>
</dbReference>
<dbReference type="PANTHER" id="PTHR43884:SF20">
    <property type="entry name" value="ACYL-COA DEHYDROGENASE FADE28"/>
    <property type="match status" value="1"/>
</dbReference>
<protein>
    <submittedName>
        <fullName evidence="8">Acyl-CoA dehydrogenase family protein</fullName>
        <ecNumber evidence="8">1.-.-.-</ecNumber>
    </submittedName>
</protein>
<dbReference type="Gene3D" id="1.20.140.10">
    <property type="entry name" value="Butyryl-CoA Dehydrogenase, subunit A, domain 3"/>
    <property type="match status" value="1"/>
</dbReference>
<accession>A0ABW4P847</accession>
<keyword evidence="9" id="KW-1185">Reference proteome</keyword>
<dbReference type="SUPFAM" id="SSF56645">
    <property type="entry name" value="Acyl-CoA dehydrogenase NM domain-like"/>
    <property type="match status" value="1"/>
</dbReference>
<gene>
    <name evidence="8" type="ORF">ACFSJG_20680</name>
</gene>
<dbReference type="Gene3D" id="2.40.110.10">
    <property type="entry name" value="Butyryl-CoA Dehydrogenase, subunit A, domain 2"/>
    <property type="match status" value="1"/>
</dbReference>
<evidence type="ECO:0000256" key="5">
    <source>
        <dbReference type="ARBA" id="ARBA00023002"/>
    </source>
</evidence>
<evidence type="ECO:0000259" key="7">
    <source>
        <dbReference type="Pfam" id="PF02771"/>
    </source>
</evidence>
<comment type="similarity">
    <text evidence="2">Belongs to the acyl-CoA dehydrogenase family.</text>
</comment>
<keyword evidence="3" id="KW-0285">Flavoprotein</keyword>
<dbReference type="Pfam" id="PF02771">
    <property type="entry name" value="Acyl-CoA_dh_N"/>
    <property type="match status" value="1"/>
</dbReference>
<dbReference type="InterPro" id="IPR009100">
    <property type="entry name" value="AcylCoA_DH/oxidase_NM_dom_sf"/>
</dbReference>
<evidence type="ECO:0000259" key="6">
    <source>
        <dbReference type="Pfam" id="PF00441"/>
    </source>
</evidence>
<dbReference type="InterPro" id="IPR036250">
    <property type="entry name" value="AcylCo_DH-like_C"/>
</dbReference>
<dbReference type="InterPro" id="IPR009075">
    <property type="entry name" value="AcylCo_DH/oxidase_C"/>
</dbReference>
<evidence type="ECO:0000256" key="1">
    <source>
        <dbReference type="ARBA" id="ARBA00001974"/>
    </source>
</evidence>
<sequence>MSADTVDLSEFHGELGQVARDLLASGEPGERVDWQLIAGAGWLGLEAPARLDGADATFAEVAVILREMGRAASAGPYPGVAGLSVGALALLAPSDTRDALFRDTAAGSTVPVLALDGQGRAAESFRLERRGGDLRLYGSASFVLDAPTADRLLVPALDPDGSAVVVDVDPAALAGTTQPVVDTTRSFGTVVAQDVAVHDEQVWSFGIDPRRASELLDARAAVAVACDSLGVSEAMMDATVRYAGVREQFGRKIGSFQAVKHACADMLVQVTIARKLVLAAADKVSEAAPDAPVAAAMAKSYAGAAAVDIVGKAMQLHGGIGYTWESGVHRYLKRATLNRSLHGSPTACRRLLAQRYRGWAG</sequence>
<dbReference type="RefSeq" id="WP_378487113.1">
    <property type="nucleotide sequence ID" value="NZ_JBHUFB010000019.1"/>
</dbReference>
<dbReference type="PANTHER" id="PTHR43884">
    <property type="entry name" value="ACYL-COA DEHYDROGENASE"/>
    <property type="match status" value="1"/>
</dbReference>
<dbReference type="Pfam" id="PF00441">
    <property type="entry name" value="Acyl-CoA_dh_1"/>
    <property type="match status" value="1"/>
</dbReference>
<evidence type="ECO:0000313" key="8">
    <source>
        <dbReference type="EMBL" id="MFD1814640.1"/>
    </source>
</evidence>
<feature type="domain" description="Acyl-CoA dehydrogenase/oxidase C-terminal" evidence="6">
    <location>
        <begin position="222"/>
        <end position="355"/>
    </location>
</feature>
<evidence type="ECO:0000256" key="3">
    <source>
        <dbReference type="ARBA" id="ARBA00022630"/>
    </source>
</evidence>
<comment type="cofactor">
    <cofactor evidence="1">
        <name>FAD</name>
        <dbReference type="ChEBI" id="CHEBI:57692"/>
    </cofactor>
</comment>
<dbReference type="Proteomes" id="UP001597286">
    <property type="component" value="Unassembled WGS sequence"/>
</dbReference>
<keyword evidence="4" id="KW-0274">FAD</keyword>
<comment type="caution">
    <text evidence="8">The sequence shown here is derived from an EMBL/GenBank/DDBJ whole genome shotgun (WGS) entry which is preliminary data.</text>
</comment>
<evidence type="ECO:0000313" key="9">
    <source>
        <dbReference type="Proteomes" id="UP001597286"/>
    </source>
</evidence>
<reference evidence="9" key="1">
    <citation type="journal article" date="2019" name="Int. J. Syst. Evol. Microbiol.">
        <title>The Global Catalogue of Microorganisms (GCM) 10K type strain sequencing project: providing services to taxonomists for standard genome sequencing and annotation.</title>
        <authorList>
            <consortium name="The Broad Institute Genomics Platform"/>
            <consortium name="The Broad Institute Genome Sequencing Center for Infectious Disease"/>
            <person name="Wu L."/>
            <person name="Ma J."/>
        </authorList>
    </citation>
    <scope>NUCLEOTIDE SEQUENCE [LARGE SCALE GENOMIC DNA]</scope>
    <source>
        <strain evidence="9">DT72</strain>
    </source>
</reference>
<evidence type="ECO:0000256" key="4">
    <source>
        <dbReference type="ARBA" id="ARBA00022827"/>
    </source>
</evidence>
<name>A0ABW4P847_9NOCA</name>
<dbReference type="EC" id="1.-.-.-" evidence="8"/>
<feature type="domain" description="Acyl-CoA dehydrogenase/oxidase N-terminal" evidence="7">
    <location>
        <begin position="18"/>
        <end position="100"/>
    </location>
</feature>
<proteinExistence type="inferred from homology"/>
<evidence type="ECO:0000256" key="2">
    <source>
        <dbReference type="ARBA" id="ARBA00009347"/>
    </source>
</evidence>
<dbReference type="InterPro" id="IPR046373">
    <property type="entry name" value="Acyl-CoA_Oxase/DH_mid-dom_sf"/>
</dbReference>
<dbReference type="EMBL" id="JBHUFB010000019">
    <property type="protein sequence ID" value="MFD1814640.1"/>
    <property type="molecule type" value="Genomic_DNA"/>
</dbReference>
<dbReference type="GO" id="GO:0016491">
    <property type="term" value="F:oxidoreductase activity"/>
    <property type="evidence" value="ECO:0007669"/>
    <property type="project" value="UniProtKB-KW"/>
</dbReference>
<dbReference type="SUPFAM" id="SSF47203">
    <property type="entry name" value="Acyl-CoA dehydrogenase C-terminal domain-like"/>
    <property type="match status" value="1"/>
</dbReference>